<dbReference type="InterPro" id="IPR050508">
    <property type="entry name" value="Methyltransf_Superfamily"/>
</dbReference>
<dbReference type="Pfam" id="PF13649">
    <property type="entry name" value="Methyltransf_25"/>
    <property type="match status" value="1"/>
</dbReference>
<comment type="caution">
    <text evidence="2">The sequence shown here is derived from an EMBL/GenBank/DDBJ whole genome shotgun (WGS) entry which is preliminary data.</text>
</comment>
<dbReference type="CDD" id="cd02440">
    <property type="entry name" value="AdoMet_MTases"/>
    <property type="match status" value="1"/>
</dbReference>
<evidence type="ECO:0000259" key="1">
    <source>
        <dbReference type="Pfam" id="PF13649"/>
    </source>
</evidence>
<dbReference type="GeneID" id="89931431"/>
<dbReference type="InterPro" id="IPR029063">
    <property type="entry name" value="SAM-dependent_MTases_sf"/>
</dbReference>
<dbReference type="Proteomes" id="UP001337655">
    <property type="component" value="Unassembled WGS sequence"/>
</dbReference>
<evidence type="ECO:0000313" key="2">
    <source>
        <dbReference type="EMBL" id="KAK5164011.1"/>
    </source>
</evidence>
<protein>
    <recommendedName>
        <fullName evidence="1">Methyltransferase domain-containing protein</fullName>
    </recommendedName>
</protein>
<dbReference type="PANTHER" id="PTHR42912">
    <property type="entry name" value="METHYLTRANSFERASE"/>
    <property type="match status" value="1"/>
</dbReference>
<dbReference type="EMBL" id="JAVRRT010000021">
    <property type="protein sequence ID" value="KAK5164011.1"/>
    <property type="molecule type" value="Genomic_DNA"/>
</dbReference>
<dbReference type="InterPro" id="IPR041698">
    <property type="entry name" value="Methyltransf_25"/>
</dbReference>
<sequence>MTSKPPQAGQAFFDRIPSQSNAEADKCRDLYDEWASAYDQDLQHESHGYVGPQEAARAVAKHGVKDGLAVLDAGCGTGLSGVAVKEVVGADVVVDGVDLSTGMLEVARKKNVYRKLEAADLSKPLGIEDGAYGAVVCVGTLTEGHVGPVPALREFARVTASGGVIVATIKESVWKNEGHDMEVQRLEREGAVRVQSTALAPYRAAQDVKAVLLTMVKT</sequence>
<dbReference type="Gene3D" id="3.40.50.150">
    <property type="entry name" value="Vaccinia Virus protein VP39"/>
    <property type="match status" value="1"/>
</dbReference>
<feature type="domain" description="Methyltransferase" evidence="1">
    <location>
        <begin position="70"/>
        <end position="163"/>
    </location>
</feature>
<dbReference type="RefSeq" id="XP_064654339.1">
    <property type="nucleotide sequence ID" value="XM_064807325.1"/>
</dbReference>
<dbReference type="GO" id="GO:0008168">
    <property type="term" value="F:methyltransferase activity"/>
    <property type="evidence" value="ECO:0007669"/>
    <property type="project" value="TreeGrafter"/>
</dbReference>
<dbReference type="AlphaFoldDB" id="A0AAV9NVU5"/>
<accession>A0AAV9NVU5</accession>
<dbReference type="SUPFAM" id="SSF53335">
    <property type="entry name" value="S-adenosyl-L-methionine-dependent methyltransferases"/>
    <property type="match status" value="1"/>
</dbReference>
<gene>
    <name evidence="2" type="ORF">LTR77_010102</name>
</gene>
<name>A0AAV9NVU5_9PEZI</name>
<organism evidence="2 3">
    <name type="scientific">Saxophila tyrrhenica</name>
    <dbReference type="NCBI Taxonomy" id="1690608"/>
    <lineage>
        <taxon>Eukaryota</taxon>
        <taxon>Fungi</taxon>
        <taxon>Dikarya</taxon>
        <taxon>Ascomycota</taxon>
        <taxon>Pezizomycotina</taxon>
        <taxon>Dothideomycetes</taxon>
        <taxon>Dothideomycetidae</taxon>
        <taxon>Mycosphaerellales</taxon>
        <taxon>Extremaceae</taxon>
        <taxon>Saxophila</taxon>
    </lineage>
</organism>
<evidence type="ECO:0000313" key="3">
    <source>
        <dbReference type="Proteomes" id="UP001337655"/>
    </source>
</evidence>
<keyword evidence="3" id="KW-1185">Reference proteome</keyword>
<reference evidence="2 3" key="1">
    <citation type="submission" date="2023-08" db="EMBL/GenBank/DDBJ databases">
        <title>Black Yeasts Isolated from many extreme environments.</title>
        <authorList>
            <person name="Coleine C."/>
            <person name="Stajich J.E."/>
            <person name="Selbmann L."/>
        </authorList>
    </citation>
    <scope>NUCLEOTIDE SEQUENCE [LARGE SCALE GENOMIC DNA]</scope>
    <source>
        <strain evidence="2 3">CCFEE 5935</strain>
    </source>
</reference>
<proteinExistence type="predicted"/>